<keyword evidence="1" id="KW-1133">Transmembrane helix</keyword>
<name>A0A0A2FP54_9PORP</name>
<keyword evidence="1" id="KW-0812">Transmembrane</keyword>
<proteinExistence type="predicted"/>
<organism evidence="2 3">
    <name type="scientific">Porphyromonas gulae</name>
    <dbReference type="NCBI Taxonomy" id="111105"/>
    <lineage>
        <taxon>Bacteria</taxon>
        <taxon>Pseudomonadati</taxon>
        <taxon>Bacteroidota</taxon>
        <taxon>Bacteroidia</taxon>
        <taxon>Bacteroidales</taxon>
        <taxon>Porphyromonadaceae</taxon>
        <taxon>Porphyromonas</taxon>
    </lineage>
</organism>
<dbReference type="Proteomes" id="UP000030146">
    <property type="component" value="Unassembled WGS sequence"/>
</dbReference>
<accession>A0A0A2FP54</accession>
<keyword evidence="1" id="KW-0472">Membrane</keyword>
<sequence length="111" mass="12655">MWEINKGIGRTVEFKGLKSQYLFIFAGGLLATFILVVICYMCGMNQYLCLGMGVSGATLVVWQTFAMNRKYGEYGLMKRGAARRHPRYLLSRRPVRRILSVRDVTTNEPTP</sequence>
<dbReference type="RefSeq" id="WP_039423471.1">
    <property type="nucleotide sequence ID" value="NZ_JRAK01000036.1"/>
</dbReference>
<evidence type="ECO:0000256" key="1">
    <source>
        <dbReference type="SAM" id="Phobius"/>
    </source>
</evidence>
<feature type="transmembrane region" description="Helical" evidence="1">
    <location>
        <begin position="47"/>
        <end position="65"/>
    </location>
</feature>
<comment type="caution">
    <text evidence="2">The sequence shown here is derived from an EMBL/GenBank/DDBJ whole genome shotgun (WGS) entry which is preliminary data.</text>
</comment>
<dbReference type="EMBL" id="JRAK01000036">
    <property type="protein sequence ID" value="KGN92803.1"/>
    <property type="molecule type" value="Genomic_DNA"/>
</dbReference>
<evidence type="ECO:0000313" key="2">
    <source>
        <dbReference type="EMBL" id="KGN92803.1"/>
    </source>
</evidence>
<evidence type="ECO:0000313" key="3">
    <source>
        <dbReference type="Proteomes" id="UP000030146"/>
    </source>
</evidence>
<reference evidence="2 3" key="1">
    <citation type="submission" date="2014-08" db="EMBL/GenBank/DDBJ databases">
        <title>Porphyromonas gulae strain:COT-052_OH3439 Genome sequencing.</title>
        <authorList>
            <person name="Wallis C."/>
            <person name="Deusch O."/>
            <person name="O'Flynn C."/>
            <person name="Davis I."/>
            <person name="Jospin G."/>
            <person name="Darling A.E."/>
            <person name="Coil D.A."/>
            <person name="Alexiev A."/>
            <person name="Horsfall A."/>
            <person name="Kirkwood N."/>
            <person name="Harris S."/>
            <person name="Eisen J.A."/>
        </authorList>
    </citation>
    <scope>NUCLEOTIDE SEQUENCE [LARGE SCALE GENOMIC DNA]</scope>
    <source>
        <strain evidence="3">COT-052 OH3439</strain>
    </source>
</reference>
<dbReference type="Pfam" id="PF13571">
    <property type="entry name" value="DUF4133"/>
    <property type="match status" value="1"/>
</dbReference>
<feature type="transmembrane region" description="Helical" evidence="1">
    <location>
        <begin position="20"/>
        <end position="40"/>
    </location>
</feature>
<keyword evidence="3" id="KW-1185">Reference proteome</keyword>
<dbReference type="InterPro" id="IPR025407">
    <property type="entry name" value="DUF4133"/>
</dbReference>
<dbReference type="AlphaFoldDB" id="A0A0A2FP54"/>
<gene>
    <name evidence="2" type="ORF">HR15_02075</name>
</gene>
<protein>
    <submittedName>
        <fullName evidence="2">Conjugal transfer protein TraF</fullName>
    </submittedName>
</protein>